<dbReference type="Proteomes" id="UP000646827">
    <property type="component" value="Unassembled WGS sequence"/>
</dbReference>
<reference evidence="2 3" key="1">
    <citation type="submission" date="2020-12" db="EMBL/GenBank/DDBJ databases">
        <title>Metabolic potential, ecology and presence of endohyphal bacteria is reflected in genomic diversity of Mucoromycotina.</title>
        <authorList>
            <person name="Muszewska A."/>
            <person name="Okrasinska A."/>
            <person name="Steczkiewicz K."/>
            <person name="Drgas O."/>
            <person name="Orlowska M."/>
            <person name="Perlinska-Lenart U."/>
            <person name="Aleksandrzak-Piekarczyk T."/>
            <person name="Szatraj K."/>
            <person name="Zielenkiewicz U."/>
            <person name="Pilsyk S."/>
            <person name="Malc E."/>
            <person name="Mieczkowski P."/>
            <person name="Kruszewska J.S."/>
            <person name="Biernat P."/>
            <person name="Pawlowska J."/>
        </authorList>
    </citation>
    <scope>NUCLEOTIDE SEQUENCE [LARGE SCALE GENOMIC DNA]</scope>
    <source>
        <strain evidence="2 3">CBS 142.35</strain>
    </source>
</reference>
<dbReference type="EMBL" id="JAEPRB010000330">
    <property type="protein sequence ID" value="KAG2217082.1"/>
    <property type="molecule type" value="Genomic_DNA"/>
</dbReference>
<keyword evidence="3" id="KW-1185">Reference proteome</keyword>
<accession>A0A8H7RTS8</accession>
<proteinExistence type="predicted"/>
<dbReference type="OrthoDB" id="10582843at2759"/>
<feature type="compositionally biased region" description="Polar residues" evidence="1">
    <location>
        <begin position="188"/>
        <end position="203"/>
    </location>
</feature>
<gene>
    <name evidence="2" type="ORF">INT45_013109</name>
</gene>
<dbReference type="AlphaFoldDB" id="A0A8H7RTS8"/>
<feature type="region of interest" description="Disordered" evidence="1">
    <location>
        <begin position="67"/>
        <end position="109"/>
    </location>
</feature>
<protein>
    <submittedName>
        <fullName evidence="2">Uncharacterized protein</fullName>
    </submittedName>
</protein>
<feature type="compositionally biased region" description="Low complexity" evidence="1">
    <location>
        <begin position="75"/>
        <end position="88"/>
    </location>
</feature>
<evidence type="ECO:0000313" key="2">
    <source>
        <dbReference type="EMBL" id="KAG2217082.1"/>
    </source>
</evidence>
<organism evidence="2 3">
    <name type="scientific">Circinella minor</name>
    <dbReference type="NCBI Taxonomy" id="1195481"/>
    <lineage>
        <taxon>Eukaryota</taxon>
        <taxon>Fungi</taxon>
        <taxon>Fungi incertae sedis</taxon>
        <taxon>Mucoromycota</taxon>
        <taxon>Mucoromycotina</taxon>
        <taxon>Mucoromycetes</taxon>
        <taxon>Mucorales</taxon>
        <taxon>Lichtheimiaceae</taxon>
        <taxon>Circinella</taxon>
    </lineage>
</organism>
<evidence type="ECO:0000313" key="3">
    <source>
        <dbReference type="Proteomes" id="UP000646827"/>
    </source>
</evidence>
<sequence length="212" mass="24044">MFFFKKKKAEGKSERIKNTFPTLPTTWVISERIFGIAVDKTNIVINGSKITTTARKTTLDTITMPRDSAIDGCGISSPSSIKEPSLSEESSDFKELQHHSQQQQPNCLLTKEKLTTTSNTDNNSNRRGSLLFLEDSNNNKSYIIENQKHKNEEKESIIIVSEEKKKEENDILLMTQQQQQGKDKKEYTGNNNNEQKQQKTCVQQVEGDIKGA</sequence>
<feature type="region of interest" description="Disordered" evidence="1">
    <location>
        <begin position="174"/>
        <end position="212"/>
    </location>
</feature>
<evidence type="ECO:0000256" key="1">
    <source>
        <dbReference type="SAM" id="MobiDB-lite"/>
    </source>
</evidence>
<comment type="caution">
    <text evidence="2">The sequence shown here is derived from an EMBL/GenBank/DDBJ whole genome shotgun (WGS) entry which is preliminary data.</text>
</comment>
<name>A0A8H7RTS8_9FUNG</name>